<evidence type="ECO:0000256" key="5">
    <source>
        <dbReference type="SAM" id="Coils"/>
    </source>
</evidence>
<feature type="compositionally biased region" description="Basic and acidic residues" evidence="6">
    <location>
        <begin position="1003"/>
        <end position="1026"/>
    </location>
</feature>
<feature type="coiled-coil region" evidence="5">
    <location>
        <begin position="121"/>
        <end position="148"/>
    </location>
</feature>
<feature type="region of interest" description="Disordered" evidence="6">
    <location>
        <begin position="958"/>
        <end position="1026"/>
    </location>
</feature>
<sequence length="1026" mass="119454">MGLLILERRESDSKYEQLKTSAETAEIMRQRDKAAHLSALAEARKREECLKKAVGVKDECIASLEKALHEMRAESAEIKVAAGSKLAEARIMVEDAQRKFTESEGKLHAAESLQAEASRCNRVSDRKLQEVEAREDDLRRRIISFKSDCDEKEKENTLERQSLSERQKSLQLGHERLLDAQALLNQREDYIFSRSEELNQLAKEIEDSKADIEKEHRDLNDERCNLELTKVSLSTREEDVIRREALLNKEQQDLLVLQEKIASKESNDVRKVVANQEIALRKRKSEFEAELEMKQKLFEEEIEAKRRAWELKEMDLRQREDLLLEREHDVEVQSRALAEREKEVTEMLNLLTEKEKCLSAAKEEFELNKAHLLKEKEDIDKTKAELQKSLDSLDDKMKVLGGAQGKLEAMRTETSELSVLEMNLKEEIDVVRAQKMELIADSDKLKIEKAKFEAEWELIDEKREELRKEAERVAEERLAFSKFIKDERDSLRLEKVAMRDQCKHDIEELSREREEFMNKMVHDRTEWFSKMQQERADFLLDIEMRKRELENCFEKRREELESNLREREKAFEQEKKNELRYLSSLKEKTEKELEQVALEMKRLETERMEINLEREQRNREWAELNNCIEELKVQREKLKEQRELLHADREEILFQIEELKKLQDVNAASDSVAYTELLKSDTLRSHRKLSAKRSKKQPTVTQNAGDSIIEIDVNNIGNGLNSPSMCDMDGTSSLNSARFSWIKRCTELIFKHSPDKSPMKYAERSSSSDRENASNRQKYTGEKSISERQQVRYAFGEPKEIVEVPLVGEDVKETHDIESETEEYASKKCAPSICEQGLQAGRKRRVEHSIRNDDVNSQPEQRHSNKKRRQKEDATSAQWPTMESVFSTEQNIPDDQHALLSSSQTKEGAEETGVFVIDKIIHMSEVSHEKTGIDNFANEDNLECLLDPVVELERDIPPDERINGHANSSHEQNGVFPCGPTAPQQEVHNVGQNTEHYQSQSREISKKSEREVEDHGAPNHDQKVDD</sequence>
<comment type="caution">
    <text evidence="7">The sequence shown here is derived from an EMBL/GenBank/DDBJ whole genome shotgun (WGS) entry which is preliminary data.</text>
</comment>
<dbReference type="GO" id="GO:0006997">
    <property type="term" value="P:nucleus organization"/>
    <property type="evidence" value="ECO:0007669"/>
    <property type="project" value="InterPro"/>
</dbReference>
<dbReference type="GO" id="GO:0005652">
    <property type="term" value="C:nuclear lamina"/>
    <property type="evidence" value="ECO:0007669"/>
    <property type="project" value="UniProtKB-SubCell"/>
</dbReference>
<feature type="region of interest" description="Disordered" evidence="6">
    <location>
        <begin position="840"/>
        <end position="878"/>
    </location>
</feature>
<feature type="coiled-coil region" evidence="5">
    <location>
        <begin position="435"/>
        <end position="526"/>
    </location>
</feature>
<organism evidence="7 8">
    <name type="scientific">Morella rubra</name>
    <name type="common">Chinese bayberry</name>
    <dbReference type="NCBI Taxonomy" id="262757"/>
    <lineage>
        <taxon>Eukaryota</taxon>
        <taxon>Viridiplantae</taxon>
        <taxon>Streptophyta</taxon>
        <taxon>Embryophyta</taxon>
        <taxon>Tracheophyta</taxon>
        <taxon>Spermatophyta</taxon>
        <taxon>Magnoliopsida</taxon>
        <taxon>eudicotyledons</taxon>
        <taxon>Gunneridae</taxon>
        <taxon>Pentapetalae</taxon>
        <taxon>rosids</taxon>
        <taxon>fabids</taxon>
        <taxon>Fagales</taxon>
        <taxon>Myricaceae</taxon>
        <taxon>Morella</taxon>
    </lineage>
</organism>
<feature type="coiled-coil region" evidence="5">
    <location>
        <begin position="362"/>
        <end position="396"/>
    </location>
</feature>
<accession>A0A6A1USF9</accession>
<evidence type="ECO:0000256" key="3">
    <source>
        <dbReference type="ARBA" id="ARBA00024186"/>
    </source>
</evidence>
<dbReference type="AlphaFoldDB" id="A0A6A1USF9"/>
<gene>
    <name evidence="7" type="ORF">CJ030_MR8G007614</name>
</gene>
<protein>
    <submittedName>
        <fullName evidence="7">Putative nuclear matrix constituent protein 1-like protein</fullName>
    </submittedName>
</protein>
<comment type="subcellular location">
    <subcellularLocation>
        <location evidence="3">Nucleus lamina</location>
    </subcellularLocation>
</comment>
<evidence type="ECO:0000256" key="2">
    <source>
        <dbReference type="ARBA" id="ARBA00023242"/>
    </source>
</evidence>
<dbReference type="OrthoDB" id="673795at2759"/>
<evidence type="ECO:0000313" key="8">
    <source>
        <dbReference type="Proteomes" id="UP000516437"/>
    </source>
</evidence>
<dbReference type="PANTHER" id="PTHR31908">
    <property type="entry name" value="PROTEIN CROWDED NUCLEI 4"/>
    <property type="match status" value="1"/>
</dbReference>
<keyword evidence="1 5" id="KW-0175">Coiled coil</keyword>
<dbReference type="Proteomes" id="UP000516437">
    <property type="component" value="Chromosome 8"/>
</dbReference>
<reference evidence="7 8" key="1">
    <citation type="journal article" date="2019" name="Plant Biotechnol. J.">
        <title>The red bayberry genome and genetic basis of sex determination.</title>
        <authorList>
            <person name="Jia H.M."/>
            <person name="Jia H.J."/>
            <person name="Cai Q.L."/>
            <person name="Wang Y."/>
            <person name="Zhao H.B."/>
            <person name="Yang W.F."/>
            <person name="Wang G.Y."/>
            <person name="Li Y.H."/>
            <person name="Zhan D.L."/>
            <person name="Shen Y.T."/>
            <person name="Niu Q.F."/>
            <person name="Chang L."/>
            <person name="Qiu J."/>
            <person name="Zhao L."/>
            <person name="Xie H.B."/>
            <person name="Fu W.Y."/>
            <person name="Jin J."/>
            <person name="Li X.W."/>
            <person name="Jiao Y."/>
            <person name="Zhou C.C."/>
            <person name="Tu T."/>
            <person name="Chai C.Y."/>
            <person name="Gao J.L."/>
            <person name="Fan L.J."/>
            <person name="van de Weg E."/>
            <person name="Wang J.Y."/>
            <person name="Gao Z.S."/>
        </authorList>
    </citation>
    <scope>NUCLEOTIDE SEQUENCE [LARGE SCALE GENOMIC DNA]</scope>
    <source>
        <tissue evidence="7">Leaves</tissue>
    </source>
</reference>
<comment type="similarity">
    <text evidence="4">Belongs to the CRWN family.</text>
</comment>
<name>A0A6A1USF9_9ROSI</name>
<keyword evidence="2" id="KW-0539">Nucleus</keyword>
<feature type="coiled-coil region" evidence="5">
    <location>
        <begin position="195"/>
        <end position="222"/>
    </location>
</feature>
<feature type="coiled-coil region" evidence="5">
    <location>
        <begin position="550"/>
        <end position="651"/>
    </location>
</feature>
<feature type="compositionally biased region" description="Polar residues" evidence="6">
    <location>
        <begin position="982"/>
        <end position="1002"/>
    </location>
</feature>
<dbReference type="PANTHER" id="PTHR31908:SF2">
    <property type="entry name" value="PROTEIN CROWDED NUCLEI 4"/>
    <property type="match status" value="1"/>
</dbReference>
<dbReference type="InterPro" id="IPR040418">
    <property type="entry name" value="CRWN"/>
</dbReference>
<dbReference type="EMBL" id="RXIC02000026">
    <property type="protein sequence ID" value="KAB1202010.1"/>
    <property type="molecule type" value="Genomic_DNA"/>
</dbReference>
<feature type="region of interest" description="Disordered" evidence="6">
    <location>
        <begin position="756"/>
        <end position="785"/>
    </location>
</feature>
<evidence type="ECO:0000256" key="4">
    <source>
        <dbReference type="ARBA" id="ARBA00024208"/>
    </source>
</evidence>
<evidence type="ECO:0000256" key="6">
    <source>
        <dbReference type="SAM" id="MobiDB-lite"/>
    </source>
</evidence>
<proteinExistence type="inferred from homology"/>
<evidence type="ECO:0000256" key="1">
    <source>
        <dbReference type="ARBA" id="ARBA00023054"/>
    </source>
</evidence>
<evidence type="ECO:0000313" key="7">
    <source>
        <dbReference type="EMBL" id="KAB1202010.1"/>
    </source>
</evidence>
<keyword evidence="8" id="KW-1185">Reference proteome</keyword>